<organism evidence="3 4">
    <name type="scientific">Bionectria ochroleuca</name>
    <name type="common">Gliocladium roseum</name>
    <dbReference type="NCBI Taxonomy" id="29856"/>
    <lineage>
        <taxon>Eukaryota</taxon>
        <taxon>Fungi</taxon>
        <taxon>Dikarya</taxon>
        <taxon>Ascomycota</taxon>
        <taxon>Pezizomycotina</taxon>
        <taxon>Sordariomycetes</taxon>
        <taxon>Hypocreomycetidae</taxon>
        <taxon>Hypocreales</taxon>
        <taxon>Bionectriaceae</taxon>
        <taxon>Clonostachys</taxon>
    </lineage>
</organism>
<gene>
    <name evidence="3" type="ORF">CLO192961_LOCUS121703</name>
</gene>
<proteinExistence type="inferred from homology"/>
<keyword evidence="4" id="KW-1185">Reference proteome</keyword>
<feature type="non-terminal residue" evidence="3">
    <location>
        <position position="1"/>
    </location>
</feature>
<protein>
    <recommendedName>
        <fullName evidence="2">N-acetylglucosaminylphosphatidylinositol deacetylase</fullName>
        <ecNumber evidence="2">3.5.1.89</ecNumber>
    </recommendedName>
</protein>
<comment type="caution">
    <text evidence="3">The sequence shown here is derived from an EMBL/GenBank/DDBJ whole genome shotgun (WGS) entry which is preliminary data.</text>
</comment>
<feature type="non-terminal residue" evidence="3">
    <location>
        <position position="351"/>
    </location>
</feature>
<dbReference type="PANTHER" id="PTHR12993:SF11">
    <property type="entry name" value="N-ACETYLGLUCOSAMINYL-PHOSPHATIDYLINOSITOL DE-N-ACETYLASE"/>
    <property type="match status" value="1"/>
</dbReference>
<dbReference type="Pfam" id="PF02585">
    <property type="entry name" value="PIG-L"/>
    <property type="match status" value="1"/>
</dbReference>
<dbReference type="InterPro" id="IPR024078">
    <property type="entry name" value="LmbE-like_dom_sf"/>
</dbReference>
<reference evidence="3 4" key="1">
    <citation type="submission" date="2019-06" db="EMBL/GenBank/DDBJ databases">
        <authorList>
            <person name="Broberg M."/>
        </authorList>
    </citation>
    <scope>NUCLEOTIDE SEQUENCE [LARGE SCALE GENOMIC DNA]</scope>
</reference>
<evidence type="ECO:0000313" key="3">
    <source>
        <dbReference type="EMBL" id="VUC23621.1"/>
    </source>
</evidence>
<comment type="similarity">
    <text evidence="1">Belongs to the PIGL family.</text>
</comment>
<evidence type="ECO:0000256" key="2">
    <source>
        <dbReference type="ARBA" id="ARBA00012176"/>
    </source>
</evidence>
<dbReference type="Gene3D" id="3.40.50.10320">
    <property type="entry name" value="LmbE-like"/>
    <property type="match status" value="1"/>
</dbReference>
<evidence type="ECO:0000256" key="1">
    <source>
        <dbReference type="ARBA" id="ARBA00006066"/>
    </source>
</evidence>
<evidence type="ECO:0000313" key="4">
    <source>
        <dbReference type="Proteomes" id="UP000766486"/>
    </source>
</evidence>
<name>A0ABY6U0H5_BIOOC</name>
<dbReference type="EC" id="3.5.1.89" evidence="2"/>
<dbReference type="PANTHER" id="PTHR12993">
    <property type="entry name" value="N-ACETYLGLUCOSAMINYL-PHOSPHATIDYLINOSITOL DE-N-ACETYLASE-RELATED"/>
    <property type="match status" value="1"/>
</dbReference>
<accession>A0ABY6U0H5</accession>
<dbReference type="InterPro" id="IPR003737">
    <property type="entry name" value="GlcNAc_PI_deacetylase-related"/>
</dbReference>
<sequence>LVRPTVCPRLRSRLKLPLDSFRSRLQLLHQYGQPLQPRRVWHCLVPVVYWFATRLVYSRFPQLCGKRICLLIAHPDDEAMFFSPTVLGLTRPETGNHVKILCLSTEGMFVAVSSSIVRNADGLGETRKKELVKSGMLLGIRNEDDIFVFDNQYDLIQPRVYRRWFSRASPTTEIKTGLPRLDNTKWDHQKISALLCSAVAPNLARQRASPDTAPTSSIGVLTTFDNSGISSHPNHISLLWRPWLHIRLCQGKIEFPCPVDLHTLTSVNFFRKYSGIGDSLMTMLTWAIGPKTGDEDYPKSLVLMNSLSREGASRGTACKTMTEAHKSQMVWFRYGWIYLSGYMMINELRLE</sequence>
<dbReference type="Proteomes" id="UP000766486">
    <property type="component" value="Unassembled WGS sequence"/>
</dbReference>
<dbReference type="SUPFAM" id="SSF102588">
    <property type="entry name" value="LmbE-like"/>
    <property type="match status" value="1"/>
</dbReference>
<dbReference type="EMBL" id="CABFNS010000710">
    <property type="protein sequence ID" value="VUC23621.1"/>
    <property type="molecule type" value="Genomic_DNA"/>
</dbReference>